<dbReference type="InterPro" id="IPR006218">
    <property type="entry name" value="DAHP1/KDSA"/>
</dbReference>
<evidence type="ECO:0000259" key="13">
    <source>
        <dbReference type="Pfam" id="PF00793"/>
    </source>
</evidence>
<dbReference type="PANTHER" id="PTHR21225:SF12">
    <property type="entry name" value="PHOSPHO-2-DEHYDRO-3-DEOXYHEPTONATE ALDOLASE, TYROSINE-INHIBITED"/>
    <property type="match status" value="1"/>
</dbReference>
<dbReference type="GO" id="GO:0005737">
    <property type="term" value="C:cytoplasm"/>
    <property type="evidence" value="ECO:0007669"/>
    <property type="project" value="TreeGrafter"/>
</dbReference>
<dbReference type="PANTHER" id="PTHR21225">
    <property type="entry name" value="PHOSPHO-2-DEHYDRO-3-DEOXYHEPTONATE ALDOLASE DAHP SYNTHETASE"/>
    <property type="match status" value="1"/>
</dbReference>
<evidence type="ECO:0000256" key="8">
    <source>
        <dbReference type="ARBA" id="ARBA00031111"/>
    </source>
</evidence>
<evidence type="ECO:0000256" key="6">
    <source>
        <dbReference type="ARBA" id="ARBA00022679"/>
    </source>
</evidence>
<keyword evidence="7" id="KW-0057">Aromatic amino acid biosynthesis</keyword>
<feature type="region of interest" description="Disordered" evidence="12">
    <location>
        <begin position="1"/>
        <end position="53"/>
    </location>
</feature>
<dbReference type="VEuPathDB" id="FungiDB:AMAG_16769"/>
<dbReference type="AlphaFoldDB" id="A0A0L0TC48"/>
<dbReference type="Gene3D" id="3.20.20.70">
    <property type="entry name" value="Aldolase class I"/>
    <property type="match status" value="1"/>
</dbReference>
<reference evidence="15" key="2">
    <citation type="submission" date="2009-11" db="EMBL/GenBank/DDBJ databases">
        <title>The Genome Sequence of Allomyces macrogynus strain ATCC 38327.</title>
        <authorList>
            <consortium name="The Broad Institute Genome Sequencing Platform"/>
            <person name="Russ C."/>
            <person name="Cuomo C."/>
            <person name="Shea T."/>
            <person name="Young S.K."/>
            <person name="Zeng Q."/>
            <person name="Koehrsen M."/>
            <person name="Haas B."/>
            <person name="Borodovsky M."/>
            <person name="Guigo R."/>
            <person name="Alvarado L."/>
            <person name="Berlin A."/>
            <person name="Borenstein D."/>
            <person name="Chen Z."/>
            <person name="Engels R."/>
            <person name="Freedman E."/>
            <person name="Gellesch M."/>
            <person name="Goldberg J."/>
            <person name="Griggs A."/>
            <person name="Gujja S."/>
            <person name="Heiman D."/>
            <person name="Hepburn T."/>
            <person name="Howarth C."/>
            <person name="Jen D."/>
            <person name="Larson L."/>
            <person name="Lewis B."/>
            <person name="Mehta T."/>
            <person name="Park D."/>
            <person name="Pearson M."/>
            <person name="Roberts A."/>
            <person name="Saif S."/>
            <person name="Shenoy N."/>
            <person name="Sisk P."/>
            <person name="Stolte C."/>
            <person name="Sykes S."/>
            <person name="Walk T."/>
            <person name="White J."/>
            <person name="Yandava C."/>
            <person name="Burger G."/>
            <person name="Gray M.W."/>
            <person name="Holland P.W.H."/>
            <person name="King N."/>
            <person name="Lang F.B.F."/>
            <person name="Roger A.J."/>
            <person name="Ruiz-Trillo I."/>
            <person name="Lander E."/>
            <person name="Nusbaum C."/>
        </authorList>
    </citation>
    <scope>NUCLEOTIDE SEQUENCE [LARGE SCALE GENOMIC DNA]</scope>
    <source>
        <strain evidence="15">ATCC 38327</strain>
    </source>
</reference>
<dbReference type="OMA" id="MNGSFQI"/>
<evidence type="ECO:0000256" key="9">
    <source>
        <dbReference type="ARBA" id="ARBA00031349"/>
    </source>
</evidence>
<dbReference type="STRING" id="578462.A0A0L0TC48"/>
<dbReference type="SUPFAM" id="SSF51569">
    <property type="entry name" value="Aldolase"/>
    <property type="match status" value="1"/>
</dbReference>
<dbReference type="NCBIfam" id="NF009395">
    <property type="entry name" value="PRK12755.1"/>
    <property type="match status" value="1"/>
</dbReference>
<name>A0A0L0TC48_ALLM3</name>
<evidence type="ECO:0000256" key="5">
    <source>
        <dbReference type="ARBA" id="ARBA00022605"/>
    </source>
</evidence>
<feature type="domain" description="DAHP synthetase I/KDSA" evidence="13">
    <location>
        <begin position="95"/>
        <end position="395"/>
    </location>
</feature>
<sequence length="425" mass="45359">MSSSSNTRTSTSTSTNGPAPTSSTMTSTPTAPPANAHLRRRVKSNQASQIPSDALSALDNTRIRQIRPLLPPQILLEEIPLTDEAAVTVALARQQVSSIVKGQDDRLLVVVGPCSIHDTAAALDYARRLHEYAQKAASDLLIVMRVYFEKPRTTVGWKGLINDPDLDGSFQINKGLRLARQLLIDINGTIGLPCAGECLDTISPQFVADLYSWAAIGARTTSSQVHRELSSGLSMAVGFKNDTDGNVKVAADAIMSASSPHHFLSVTKQGLTAIVATSGNDTCHAILRGGSKGPNYDEASVMSAVAALNKNGVRPHLMIDASHGNSSKDHNRQPIVLDEVARQLAETESGNYITGVMIESNITEGRQDLNEEVGPVGLVYGKSITDACIDFQTTLHTLNRLRAGVQARRARRNAVPAAAKGKDGK</sequence>
<dbReference type="GO" id="GO:0008652">
    <property type="term" value="P:amino acid biosynthetic process"/>
    <property type="evidence" value="ECO:0007669"/>
    <property type="project" value="UniProtKB-KW"/>
</dbReference>
<dbReference type="EMBL" id="GG745378">
    <property type="protein sequence ID" value="KNE72280.1"/>
    <property type="molecule type" value="Genomic_DNA"/>
</dbReference>
<dbReference type="OrthoDB" id="4699125at2759"/>
<dbReference type="Pfam" id="PF00793">
    <property type="entry name" value="DAHP_synth_1"/>
    <property type="match status" value="1"/>
</dbReference>
<comment type="function">
    <text evidence="1">Stereospecific condensation of phosphoenolpyruvate (PEP) and D-erythrose-4-phosphate (E4P) giving rise to 3-deoxy-D-arabino-heptulosonate-7-phosphate (DAHP).</text>
</comment>
<evidence type="ECO:0000256" key="3">
    <source>
        <dbReference type="ARBA" id="ARBA00007985"/>
    </source>
</evidence>
<comment type="catalytic activity">
    <reaction evidence="11">
        <text>D-erythrose 4-phosphate + phosphoenolpyruvate + H2O = 7-phospho-2-dehydro-3-deoxy-D-arabino-heptonate + phosphate</text>
        <dbReference type="Rhea" id="RHEA:14717"/>
        <dbReference type="ChEBI" id="CHEBI:15377"/>
        <dbReference type="ChEBI" id="CHEBI:16897"/>
        <dbReference type="ChEBI" id="CHEBI:43474"/>
        <dbReference type="ChEBI" id="CHEBI:58394"/>
        <dbReference type="ChEBI" id="CHEBI:58702"/>
        <dbReference type="EC" id="2.5.1.54"/>
    </reaction>
</comment>
<evidence type="ECO:0000256" key="2">
    <source>
        <dbReference type="ARBA" id="ARBA00004688"/>
    </source>
</evidence>
<accession>A0A0L0TC48</accession>
<dbReference type="GO" id="GO:0003849">
    <property type="term" value="F:3-deoxy-7-phosphoheptulonate synthase activity"/>
    <property type="evidence" value="ECO:0007669"/>
    <property type="project" value="UniProtKB-EC"/>
</dbReference>
<comment type="similarity">
    <text evidence="3">Belongs to the class-I DAHP synthase family.</text>
</comment>
<organism evidence="14 15">
    <name type="scientific">Allomyces macrogynus (strain ATCC 38327)</name>
    <name type="common">Allomyces javanicus var. macrogynus</name>
    <dbReference type="NCBI Taxonomy" id="578462"/>
    <lineage>
        <taxon>Eukaryota</taxon>
        <taxon>Fungi</taxon>
        <taxon>Fungi incertae sedis</taxon>
        <taxon>Blastocladiomycota</taxon>
        <taxon>Blastocladiomycetes</taxon>
        <taxon>Blastocladiales</taxon>
        <taxon>Blastocladiaceae</taxon>
        <taxon>Allomyces</taxon>
    </lineage>
</organism>
<evidence type="ECO:0000256" key="12">
    <source>
        <dbReference type="SAM" id="MobiDB-lite"/>
    </source>
</evidence>
<comment type="pathway">
    <text evidence="2">Metabolic intermediate biosynthesis; chorismate biosynthesis; chorismate from D-erythrose 4-phosphate and phosphoenolpyruvate: step 1/7.</text>
</comment>
<dbReference type="EC" id="2.5.1.54" evidence="4"/>
<evidence type="ECO:0000256" key="7">
    <source>
        <dbReference type="ARBA" id="ARBA00023141"/>
    </source>
</evidence>
<evidence type="ECO:0000256" key="1">
    <source>
        <dbReference type="ARBA" id="ARBA00003726"/>
    </source>
</evidence>
<evidence type="ECO:0000256" key="4">
    <source>
        <dbReference type="ARBA" id="ARBA00012694"/>
    </source>
</evidence>
<dbReference type="eggNOG" id="ENOG502QPSU">
    <property type="taxonomic scope" value="Eukaryota"/>
</dbReference>
<evidence type="ECO:0000313" key="15">
    <source>
        <dbReference type="Proteomes" id="UP000054350"/>
    </source>
</evidence>
<proteinExistence type="inferred from homology"/>
<dbReference type="Proteomes" id="UP000054350">
    <property type="component" value="Unassembled WGS sequence"/>
</dbReference>
<keyword evidence="15" id="KW-1185">Reference proteome</keyword>
<reference evidence="14 15" key="1">
    <citation type="submission" date="2009-11" db="EMBL/GenBank/DDBJ databases">
        <title>Annotation of Allomyces macrogynus ATCC 38327.</title>
        <authorList>
            <consortium name="The Broad Institute Genome Sequencing Platform"/>
            <person name="Russ C."/>
            <person name="Cuomo C."/>
            <person name="Burger G."/>
            <person name="Gray M.W."/>
            <person name="Holland P.W.H."/>
            <person name="King N."/>
            <person name="Lang F.B.F."/>
            <person name="Roger A.J."/>
            <person name="Ruiz-Trillo I."/>
            <person name="Young S.K."/>
            <person name="Zeng Q."/>
            <person name="Gargeya S."/>
            <person name="Fitzgerald M."/>
            <person name="Haas B."/>
            <person name="Abouelleil A."/>
            <person name="Alvarado L."/>
            <person name="Arachchi H.M."/>
            <person name="Berlin A."/>
            <person name="Chapman S.B."/>
            <person name="Gearin G."/>
            <person name="Goldberg J."/>
            <person name="Griggs A."/>
            <person name="Gujja S."/>
            <person name="Hansen M."/>
            <person name="Heiman D."/>
            <person name="Howarth C."/>
            <person name="Larimer J."/>
            <person name="Lui A."/>
            <person name="MacDonald P.J.P."/>
            <person name="McCowen C."/>
            <person name="Montmayeur A."/>
            <person name="Murphy C."/>
            <person name="Neiman D."/>
            <person name="Pearson M."/>
            <person name="Priest M."/>
            <person name="Roberts A."/>
            <person name="Saif S."/>
            <person name="Shea T."/>
            <person name="Sisk P."/>
            <person name="Stolte C."/>
            <person name="Sykes S."/>
            <person name="Wortman J."/>
            <person name="Nusbaum C."/>
            <person name="Birren B."/>
        </authorList>
    </citation>
    <scope>NUCLEOTIDE SEQUENCE [LARGE SCALE GENOMIC DNA]</scope>
    <source>
        <strain evidence="14 15">ATCC 38327</strain>
    </source>
</reference>
<feature type="compositionally biased region" description="Low complexity" evidence="12">
    <location>
        <begin position="1"/>
        <end position="29"/>
    </location>
</feature>
<dbReference type="GO" id="GO:0009073">
    <property type="term" value="P:aromatic amino acid family biosynthetic process"/>
    <property type="evidence" value="ECO:0007669"/>
    <property type="project" value="UniProtKB-KW"/>
</dbReference>
<evidence type="ECO:0000256" key="10">
    <source>
        <dbReference type="ARBA" id="ARBA00032193"/>
    </source>
</evidence>
<dbReference type="NCBIfam" id="TIGR00034">
    <property type="entry name" value="aroFGH"/>
    <property type="match status" value="1"/>
</dbReference>
<keyword evidence="6" id="KW-0808">Transferase</keyword>
<dbReference type="InterPro" id="IPR013785">
    <property type="entry name" value="Aldolase_TIM"/>
</dbReference>
<dbReference type="InterPro" id="IPR006219">
    <property type="entry name" value="DAHP_synth_1"/>
</dbReference>
<protein>
    <recommendedName>
        <fullName evidence="4">3-deoxy-7-phosphoheptulonate synthase</fullName>
        <ecNumber evidence="4">2.5.1.54</ecNumber>
    </recommendedName>
    <alternativeName>
        <fullName evidence="10">3-deoxy-D-arabino-heptulosonate 7-phosphate synthase</fullName>
    </alternativeName>
    <alternativeName>
        <fullName evidence="9">DAHP synthase</fullName>
    </alternativeName>
    <alternativeName>
        <fullName evidence="8">Phospho-2-keto-3-deoxyheptonate aldolase</fullName>
    </alternativeName>
</protein>
<evidence type="ECO:0000256" key="11">
    <source>
        <dbReference type="ARBA" id="ARBA00047508"/>
    </source>
</evidence>
<keyword evidence="5" id="KW-0028">Amino-acid biosynthesis</keyword>
<gene>
    <name evidence="14" type="ORF">AMAG_16769</name>
</gene>
<dbReference type="FunFam" id="3.20.20.70:FF:000005">
    <property type="entry name" value="Phospho-2-dehydro-3-deoxyheptonate aldolase"/>
    <property type="match status" value="1"/>
</dbReference>
<evidence type="ECO:0000313" key="14">
    <source>
        <dbReference type="EMBL" id="KNE72280.1"/>
    </source>
</evidence>